<keyword evidence="7" id="KW-1185">Reference proteome</keyword>
<comment type="similarity">
    <text evidence="2">Belongs to the bacterial solute-binding protein 2 family.</text>
</comment>
<evidence type="ECO:0000256" key="1">
    <source>
        <dbReference type="ARBA" id="ARBA00004196"/>
    </source>
</evidence>
<dbReference type="Proteomes" id="UP000663801">
    <property type="component" value="Unassembled WGS sequence"/>
</dbReference>
<dbReference type="AlphaFoldDB" id="A0A938YL14"/>
<comment type="caution">
    <text evidence="6">The sequence shown here is derived from an EMBL/GenBank/DDBJ whole genome shotgun (WGS) entry which is preliminary data.</text>
</comment>
<dbReference type="InterPro" id="IPR025997">
    <property type="entry name" value="SBP_2_dom"/>
</dbReference>
<feature type="domain" description="Periplasmic binding protein" evidence="5">
    <location>
        <begin position="97"/>
        <end position="345"/>
    </location>
</feature>
<dbReference type="SUPFAM" id="SSF53822">
    <property type="entry name" value="Periplasmic binding protein-like I"/>
    <property type="match status" value="1"/>
</dbReference>
<evidence type="ECO:0000313" key="6">
    <source>
        <dbReference type="EMBL" id="MBM9477952.1"/>
    </source>
</evidence>
<evidence type="ECO:0000256" key="2">
    <source>
        <dbReference type="ARBA" id="ARBA00007639"/>
    </source>
</evidence>
<dbReference type="Pfam" id="PF13407">
    <property type="entry name" value="Peripla_BP_4"/>
    <property type="match status" value="1"/>
</dbReference>
<sequence length="376" mass="37185">MRRSIAFTGLLAAASLSLAACGGLDTGASTSSAAPTATSSAASSSAASSSAATSSAASGSSSAASSSAGSSSASSGGGAAAAAIPRPAACDEASPYIAVALPNLTNPYYVAMKQGFEDAGSAAGYTIEVQIANDDDATQLGQVQAMLQKQPCALALNAVKSEPAAAIVKAANDAGVPVFTVNVTVDPDALSSQGASIVQYLGADNAAGGRQIGEQVLKDLGADAAFKVGLITEPDEIPVVVRDQGFKDAIAPDANASVVAEVDGNVKPDVSLQATTELLQGNPDVSVLFASTGPASYGALQAIAGNANVKVYGFCASEEPLTDAYPACVAQEPADYGKRVVEQIQGWLGGGTPEAEILRPLKLFVNGETPAPGEVG</sequence>
<dbReference type="PANTHER" id="PTHR46847">
    <property type="entry name" value="D-ALLOSE-BINDING PERIPLASMIC PROTEIN-RELATED"/>
    <property type="match status" value="1"/>
</dbReference>
<dbReference type="PROSITE" id="PS51257">
    <property type="entry name" value="PROKAR_LIPOPROTEIN"/>
    <property type="match status" value="1"/>
</dbReference>
<comment type="subcellular location">
    <subcellularLocation>
        <location evidence="1">Cell envelope</location>
    </subcellularLocation>
</comment>
<dbReference type="InterPro" id="IPR028082">
    <property type="entry name" value="Peripla_BP_I"/>
</dbReference>
<keyword evidence="3 4" id="KW-0732">Signal</keyword>
<gene>
    <name evidence="6" type="ORF">JL107_16000</name>
</gene>
<feature type="signal peptide" evidence="4">
    <location>
        <begin position="1"/>
        <end position="19"/>
    </location>
</feature>
<reference evidence="6" key="1">
    <citation type="submission" date="2021-01" db="EMBL/GenBank/DDBJ databases">
        <title>KCTC 19127 draft genome.</title>
        <authorList>
            <person name="An D."/>
        </authorList>
    </citation>
    <scope>NUCLEOTIDE SEQUENCE</scope>
    <source>
        <strain evidence="6">KCTC 19127</strain>
    </source>
</reference>
<organism evidence="6 7">
    <name type="scientific">Nakamurella flavida</name>
    <dbReference type="NCBI Taxonomy" id="363630"/>
    <lineage>
        <taxon>Bacteria</taxon>
        <taxon>Bacillati</taxon>
        <taxon>Actinomycetota</taxon>
        <taxon>Actinomycetes</taxon>
        <taxon>Nakamurellales</taxon>
        <taxon>Nakamurellaceae</taxon>
        <taxon>Nakamurella</taxon>
    </lineage>
</organism>
<evidence type="ECO:0000259" key="5">
    <source>
        <dbReference type="Pfam" id="PF13407"/>
    </source>
</evidence>
<dbReference type="GO" id="GO:0030246">
    <property type="term" value="F:carbohydrate binding"/>
    <property type="evidence" value="ECO:0007669"/>
    <property type="project" value="UniProtKB-ARBA"/>
</dbReference>
<dbReference type="GO" id="GO:0030313">
    <property type="term" value="C:cell envelope"/>
    <property type="evidence" value="ECO:0007669"/>
    <property type="project" value="UniProtKB-SubCell"/>
</dbReference>
<dbReference type="RefSeq" id="WP_205258075.1">
    <property type="nucleotide sequence ID" value="NZ_BAAAPV010000002.1"/>
</dbReference>
<evidence type="ECO:0000256" key="3">
    <source>
        <dbReference type="ARBA" id="ARBA00022729"/>
    </source>
</evidence>
<dbReference type="EMBL" id="JAERWL010000014">
    <property type="protein sequence ID" value="MBM9477952.1"/>
    <property type="molecule type" value="Genomic_DNA"/>
</dbReference>
<feature type="chain" id="PRO_5039653071" evidence="4">
    <location>
        <begin position="20"/>
        <end position="376"/>
    </location>
</feature>
<dbReference type="Gene3D" id="3.40.50.2300">
    <property type="match status" value="2"/>
</dbReference>
<protein>
    <submittedName>
        <fullName evidence="6">Substrate-binding domain-containing protein</fullName>
    </submittedName>
</protein>
<proteinExistence type="inferred from homology"/>
<evidence type="ECO:0000256" key="4">
    <source>
        <dbReference type="SAM" id="SignalP"/>
    </source>
</evidence>
<dbReference type="PANTHER" id="PTHR46847:SF1">
    <property type="entry name" value="D-ALLOSE-BINDING PERIPLASMIC PROTEIN-RELATED"/>
    <property type="match status" value="1"/>
</dbReference>
<accession>A0A938YL14</accession>
<evidence type="ECO:0000313" key="7">
    <source>
        <dbReference type="Proteomes" id="UP000663801"/>
    </source>
</evidence>
<name>A0A938YL14_9ACTN</name>